<proteinExistence type="predicted"/>
<accession>A0ABW3GWS9</accession>
<feature type="compositionally biased region" description="Basic and acidic residues" evidence="1">
    <location>
        <begin position="75"/>
        <end position="86"/>
    </location>
</feature>
<evidence type="ECO:0000313" key="3">
    <source>
        <dbReference type="Proteomes" id="UP001596976"/>
    </source>
</evidence>
<dbReference type="RefSeq" id="WP_381011653.1">
    <property type="nucleotide sequence ID" value="NZ_JBHTJF010000022.1"/>
</dbReference>
<sequence length="161" mass="17870">MIRQILLTAGIILFTIGATLTLAPSKEASKPTQEGTKELKVLKKEKETLQKKLDEKELELSNIQTELETLQEQAKANDEEPAEEKKPKKATTKIVITIEDGVRSPDVAVSLAEANIIDDAKKFNDFLKEKGYASKIQLGTYEIDPAMDYDAIAKIITKHGE</sequence>
<dbReference type="EMBL" id="JBHTJF010000022">
    <property type="protein sequence ID" value="MFD0943586.1"/>
    <property type="molecule type" value="Genomic_DNA"/>
</dbReference>
<dbReference type="Proteomes" id="UP001596976">
    <property type="component" value="Unassembled WGS sequence"/>
</dbReference>
<comment type="caution">
    <text evidence="2">The sequence shown here is derived from an EMBL/GenBank/DDBJ whole genome shotgun (WGS) entry which is preliminary data.</text>
</comment>
<reference evidence="3" key="1">
    <citation type="journal article" date="2019" name="Int. J. Syst. Evol. Microbiol.">
        <title>The Global Catalogue of Microorganisms (GCM) 10K type strain sequencing project: providing services to taxonomists for standard genome sequencing and annotation.</title>
        <authorList>
            <consortium name="The Broad Institute Genomics Platform"/>
            <consortium name="The Broad Institute Genome Sequencing Center for Infectious Disease"/>
            <person name="Wu L."/>
            <person name="Ma J."/>
        </authorList>
    </citation>
    <scope>NUCLEOTIDE SEQUENCE [LARGE SCALE GENOMIC DNA]</scope>
    <source>
        <strain evidence="3">CCUG 63563</strain>
    </source>
</reference>
<evidence type="ECO:0008006" key="4">
    <source>
        <dbReference type="Google" id="ProtNLM"/>
    </source>
</evidence>
<feature type="region of interest" description="Disordered" evidence="1">
    <location>
        <begin position="71"/>
        <end position="90"/>
    </location>
</feature>
<evidence type="ECO:0000256" key="1">
    <source>
        <dbReference type="SAM" id="MobiDB-lite"/>
    </source>
</evidence>
<gene>
    <name evidence="2" type="ORF">ACFQ0V_07320</name>
</gene>
<keyword evidence="3" id="KW-1185">Reference proteome</keyword>
<evidence type="ECO:0000313" key="2">
    <source>
        <dbReference type="EMBL" id="MFD0943586.1"/>
    </source>
</evidence>
<organism evidence="2 3">
    <name type="scientific">Savagea faecisuis</name>
    <dbReference type="NCBI Taxonomy" id="1274803"/>
    <lineage>
        <taxon>Bacteria</taxon>
        <taxon>Bacillati</taxon>
        <taxon>Bacillota</taxon>
        <taxon>Bacilli</taxon>
        <taxon>Bacillales</taxon>
        <taxon>Caryophanaceae</taxon>
        <taxon>Savagea</taxon>
    </lineage>
</organism>
<name>A0ABW3GWS9_9BACL</name>
<dbReference type="Gene3D" id="3.30.1490.480">
    <property type="entry name" value="Endolytic murein transglycosylase"/>
    <property type="match status" value="1"/>
</dbReference>
<protein>
    <recommendedName>
        <fullName evidence="4">YceG-like family protein</fullName>
    </recommendedName>
</protein>